<dbReference type="InterPro" id="IPR013785">
    <property type="entry name" value="Aldolase_TIM"/>
</dbReference>
<feature type="non-terminal residue" evidence="1">
    <location>
        <position position="48"/>
    </location>
</feature>
<accession>A0A3B0X2H2</accession>
<protein>
    <submittedName>
        <fullName evidence="1">Uncharacterized protein</fullName>
    </submittedName>
</protein>
<gene>
    <name evidence="1" type="ORF">MNBD_GAMMA07-1097</name>
</gene>
<organism evidence="1">
    <name type="scientific">hydrothermal vent metagenome</name>
    <dbReference type="NCBI Taxonomy" id="652676"/>
    <lineage>
        <taxon>unclassified sequences</taxon>
        <taxon>metagenomes</taxon>
        <taxon>ecological metagenomes</taxon>
    </lineage>
</organism>
<dbReference type="SUPFAM" id="SSF51395">
    <property type="entry name" value="FMN-linked oxidoreductases"/>
    <property type="match status" value="1"/>
</dbReference>
<name>A0A3B0X2H2_9ZZZZ</name>
<evidence type="ECO:0000313" key="1">
    <source>
        <dbReference type="EMBL" id="VAW57712.1"/>
    </source>
</evidence>
<proteinExistence type="predicted"/>
<sequence length="48" mass="5130">MSDIASTSNLLTPLPMGELNLSNRIVMAPLTRNRAAQGNVPTDLNALH</sequence>
<reference evidence="1" key="1">
    <citation type="submission" date="2018-06" db="EMBL/GenBank/DDBJ databases">
        <authorList>
            <person name="Zhirakovskaya E."/>
        </authorList>
    </citation>
    <scope>NUCLEOTIDE SEQUENCE</scope>
</reference>
<dbReference type="Gene3D" id="3.20.20.70">
    <property type="entry name" value="Aldolase class I"/>
    <property type="match status" value="1"/>
</dbReference>
<dbReference type="EMBL" id="UOFF01000443">
    <property type="protein sequence ID" value="VAW57712.1"/>
    <property type="molecule type" value="Genomic_DNA"/>
</dbReference>
<dbReference type="AlphaFoldDB" id="A0A3B0X2H2"/>